<keyword evidence="1" id="KW-0479">Metal-binding</keyword>
<dbReference type="InterPro" id="IPR012314">
    <property type="entry name" value="Pept_M12B_GON-ADAMTSs"/>
</dbReference>
<feature type="signal peptide" evidence="2">
    <location>
        <begin position="1"/>
        <end position="19"/>
    </location>
</feature>
<dbReference type="Pfam" id="PF08685">
    <property type="entry name" value="GON"/>
    <property type="match status" value="1"/>
</dbReference>
<sequence>MNWSLACLFWCLLAPLVVAEHPHDPPNTDCCTTETCVATHTSTDTVTTTSTTSSTTTSFTTTTLSTITTLPATTKTDVSTISTTLTVSTTVVFPTTTTVVTTDTTTSTDLSISTNFIPSTTTVVTTSFSTDTSTVTVPDVITSTLQTTTTSTSTFTLLTTSTTTVENTVTTGLTNTLTTTTTPTRTATASTTTTITDTLTSTFETTVTPTVTVPSPPPCATATPYVPGPCASLLASAPNSQDGDYKVTLPGSGVQASVYCAEMSTGKPREYVNLKGGYSRNVDGGTGVTQLTFTKARLLLTNPTAFFIDLYDLTFSSVTVQAADVTAPLSLGEANTCSQQEVEATSLVDITGSDFSFINPIVNFWGASSQHSIFSSTPKQISHGTIGSCAGGILAGATEDQCSDALVPGAIIGPCTESVGTIYNVQAPA</sequence>
<dbReference type="GO" id="GO:0004222">
    <property type="term" value="F:metalloendopeptidase activity"/>
    <property type="evidence" value="ECO:0007669"/>
    <property type="project" value="InterPro"/>
</dbReference>
<protein>
    <recommendedName>
        <fullName evidence="3">GON domain-containing protein</fullName>
    </recommendedName>
</protein>
<reference evidence="5" key="1">
    <citation type="journal article" date="2018" name="Nat. Microbiol.">
        <title>Leveraging single-cell genomics to expand the fungal tree of life.</title>
        <authorList>
            <person name="Ahrendt S.R."/>
            <person name="Quandt C.A."/>
            <person name="Ciobanu D."/>
            <person name="Clum A."/>
            <person name="Salamov A."/>
            <person name="Andreopoulos B."/>
            <person name="Cheng J.F."/>
            <person name="Woyke T."/>
            <person name="Pelin A."/>
            <person name="Henrissat B."/>
            <person name="Reynolds N.K."/>
            <person name="Benny G.L."/>
            <person name="Smith M.E."/>
            <person name="James T.Y."/>
            <person name="Grigoriev I.V."/>
        </authorList>
    </citation>
    <scope>NUCLEOTIDE SEQUENCE [LARGE SCALE GENOMIC DNA]</scope>
</reference>
<name>A0A4V1IR33_9FUNG</name>
<dbReference type="EMBL" id="KZ996567">
    <property type="protein sequence ID" value="RKO88657.1"/>
    <property type="molecule type" value="Genomic_DNA"/>
</dbReference>
<organism evidence="4 5">
    <name type="scientific">Blyttiomyces helicus</name>
    <dbReference type="NCBI Taxonomy" id="388810"/>
    <lineage>
        <taxon>Eukaryota</taxon>
        <taxon>Fungi</taxon>
        <taxon>Fungi incertae sedis</taxon>
        <taxon>Chytridiomycota</taxon>
        <taxon>Chytridiomycota incertae sedis</taxon>
        <taxon>Chytridiomycetes</taxon>
        <taxon>Chytridiomycetes incertae sedis</taxon>
        <taxon>Blyttiomyces</taxon>
    </lineage>
</organism>
<feature type="domain" description="GON" evidence="3">
    <location>
        <begin position="230"/>
        <end position="281"/>
    </location>
</feature>
<feature type="non-terminal residue" evidence="4">
    <location>
        <position position="429"/>
    </location>
</feature>
<feature type="chain" id="PRO_5020910723" description="GON domain-containing protein" evidence="2">
    <location>
        <begin position="20"/>
        <end position="429"/>
    </location>
</feature>
<evidence type="ECO:0000256" key="2">
    <source>
        <dbReference type="SAM" id="SignalP"/>
    </source>
</evidence>
<evidence type="ECO:0000313" key="5">
    <source>
        <dbReference type="Proteomes" id="UP000269721"/>
    </source>
</evidence>
<evidence type="ECO:0000259" key="3">
    <source>
        <dbReference type="Pfam" id="PF08685"/>
    </source>
</evidence>
<dbReference type="Proteomes" id="UP000269721">
    <property type="component" value="Unassembled WGS sequence"/>
</dbReference>
<accession>A0A4V1IR33</accession>
<keyword evidence="2" id="KW-0732">Signal</keyword>
<proteinExistence type="predicted"/>
<evidence type="ECO:0000256" key="1">
    <source>
        <dbReference type="ARBA" id="ARBA00022723"/>
    </source>
</evidence>
<dbReference type="OrthoDB" id="5948003at2759"/>
<evidence type="ECO:0000313" key="4">
    <source>
        <dbReference type="EMBL" id="RKO88657.1"/>
    </source>
</evidence>
<keyword evidence="5" id="KW-1185">Reference proteome</keyword>
<gene>
    <name evidence="4" type="ORF">BDK51DRAFT_34926</name>
</gene>
<dbReference type="AlphaFoldDB" id="A0A4V1IR33"/>
<dbReference type="GO" id="GO:0008270">
    <property type="term" value="F:zinc ion binding"/>
    <property type="evidence" value="ECO:0007669"/>
    <property type="project" value="InterPro"/>
</dbReference>